<organism evidence="1 2">
    <name type="scientific">Povalibacter uvarum</name>
    <dbReference type="NCBI Taxonomy" id="732238"/>
    <lineage>
        <taxon>Bacteria</taxon>
        <taxon>Pseudomonadati</taxon>
        <taxon>Pseudomonadota</taxon>
        <taxon>Gammaproteobacteria</taxon>
        <taxon>Steroidobacterales</taxon>
        <taxon>Steroidobacteraceae</taxon>
        <taxon>Povalibacter</taxon>
    </lineage>
</organism>
<gene>
    <name evidence="1" type="ORF">HNQ60_003065</name>
</gene>
<proteinExistence type="predicted"/>
<dbReference type="RefSeq" id="WP_184333212.1">
    <property type="nucleotide sequence ID" value="NZ_JACHHZ010000003.1"/>
</dbReference>
<evidence type="ECO:0000313" key="2">
    <source>
        <dbReference type="Proteomes" id="UP000588068"/>
    </source>
</evidence>
<reference evidence="1 2" key="1">
    <citation type="submission" date="2020-08" db="EMBL/GenBank/DDBJ databases">
        <title>Genomic Encyclopedia of Type Strains, Phase IV (KMG-IV): sequencing the most valuable type-strain genomes for metagenomic binning, comparative biology and taxonomic classification.</title>
        <authorList>
            <person name="Goeker M."/>
        </authorList>
    </citation>
    <scope>NUCLEOTIDE SEQUENCE [LARGE SCALE GENOMIC DNA]</scope>
    <source>
        <strain evidence="1 2">DSM 26723</strain>
    </source>
</reference>
<name>A0A841HNJ1_9GAMM</name>
<accession>A0A841HNJ1</accession>
<protein>
    <submittedName>
        <fullName evidence="1">Uncharacterized protein</fullName>
    </submittedName>
</protein>
<dbReference type="Proteomes" id="UP000588068">
    <property type="component" value="Unassembled WGS sequence"/>
</dbReference>
<comment type="caution">
    <text evidence="1">The sequence shown here is derived from an EMBL/GenBank/DDBJ whole genome shotgun (WGS) entry which is preliminary data.</text>
</comment>
<evidence type="ECO:0000313" key="1">
    <source>
        <dbReference type="EMBL" id="MBB6094184.1"/>
    </source>
</evidence>
<dbReference type="AlphaFoldDB" id="A0A841HNJ1"/>
<keyword evidence="2" id="KW-1185">Reference proteome</keyword>
<sequence>MNTFDIHALSSAERFVIWSLRLGLSPQISSEKARSALISGFRAACVSDALPHFTEMTETIATLWYEEQHVPDVHCTCCPCIGKDEWRLVQAVAALQFRDVALAVSYLAEVLPPAGIRSVLHRAMHVAAILGSVGWTLRCVVHEAANCAAFHAPGSEPSIH</sequence>
<dbReference type="EMBL" id="JACHHZ010000003">
    <property type="protein sequence ID" value="MBB6094184.1"/>
    <property type="molecule type" value="Genomic_DNA"/>
</dbReference>